<gene>
    <name evidence="1" type="ORF">Pyxpy01_00172</name>
</gene>
<dbReference type="EMBL" id="PP179310">
    <property type="protein sequence ID" value="XAI69470.1"/>
    <property type="molecule type" value="Genomic_DNA"/>
</dbReference>
<name>A0AAU6VY48_9VIRU</name>
<proteinExistence type="predicted"/>
<protein>
    <submittedName>
        <fullName evidence="1">Uncharacterized protein</fullName>
    </submittedName>
</protein>
<evidence type="ECO:0000313" key="1">
    <source>
        <dbReference type="EMBL" id="XAI69470.1"/>
    </source>
</evidence>
<organism evidence="1">
    <name type="scientific">Pseudomonas phage Pyxpy01</name>
    <dbReference type="NCBI Taxonomy" id="3138546"/>
    <lineage>
        <taxon>Viruses</taxon>
    </lineage>
</organism>
<accession>A0AAU6VY48</accession>
<sequence>MTQHYNEQLANEQGLTEEERVELNGTYEDLIYALKHPEAFKDIEKTVSDIEFRLQRQWKFGEDARFHRYQEYIVGCTCPRFDNRELIGYSADRYRVSDCPWHWKGEVK</sequence>
<reference evidence="1" key="1">
    <citation type="journal article" date="2024" name="J. Gen. Virol.">
        <title>Novel phages of Pseudomonas syringae unveil numerous potential auxiliary metabolic genes.</title>
        <authorList>
            <person name="Feltin C."/>
            <person name="Garneau J.R."/>
            <person name="Morris C.E."/>
            <person name="Berard A."/>
            <person name="Torres-Barcelo C."/>
        </authorList>
    </citation>
    <scope>NUCLEOTIDE SEQUENCE</scope>
</reference>